<keyword evidence="1" id="KW-1133">Transmembrane helix</keyword>
<name>A0A1F6PDY1_9BACT</name>
<keyword evidence="1" id="KW-0812">Transmembrane</keyword>
<dbReference type="EMBL" id="MFRE01000009">
    <property type="protein sequence ID" value="OGH94372.1"/>
    <property type="molecule type" value="Genomic_DNA"/>
</dbReference>
<dbReference type="AlphaFoldDB" id="A0A1F6PDY1"/>
<proteinExistence type="predicted"/>
<organism evidence="2 3">
    <name type="scientific">Candidatus Magasanikbacteria bacterium RIFOXYD2_FULL_41_14</name>
    <dbReference type="NCBI Taxonomy" id="1798709"/>
    <lineage>
        <taxon>Bacteria</taxon>
        <taxon>Candidatus Magasanikiibacteriota</taxon>
    </lineage>
</organism>
<sequence length="476" mass="53511">MKKIKILFFTILLMIVVVGVSGYFWLQNNPTGQALFHFGGLVVGANDNSVILKQALGLSKPKTYLLLFLNNTELRPGGGFIGAYAVVRIDKAKPEILKIEGSEILDKNATAFLDNPPEPIQRSLAVDNWFFRDSNWSPDFASSSENVLRAYAKENGLLSENIDAVVGFTPTVLEEFLKIVGPITAEGIEFNAQNFTEKLEYEVEYGYVDRGEEFVERKNLLADVATALIAKGRENILEGLSQYFAVVQRMILEKQIVFYSVDSSYQSILKSQNLSGQMTTSTGDYLFWVDANLGSLKTDVALTRDLTYKIVSTGTQYLARATMYYDHTGDYDWRTTRYLAYSRIFVPLGSRLISITGSDVEDALGKLPTDEGVENGRQWFGSYIKIIPGKSLAVTFEYLLPSDIIDFEKSKQYNLFVQKQIGTNQIGLNLNLNFGRNIRPVEPSTFEMGLDNNSNNDYNFKTDLVIDRAFVIEFDN</sequence>
<dbReference type="STRING" id="1798709.A2538_01025"/>
<dbReference type="Pfam" id="PF13196">
    <property type="entry name" value="DUF4012"/>
    <property type="match status" value="1"/>
</dbReference>
<evidence type="ECO:0008006" key="4">
    <source>
        <dbReference type="Google" id="ProtNLM"/>
    </source>
</evidence>
<evidence type="ECO:0000256" key="1">
    <source>
        <dbReference type="SAM" id="Phobius"/>
    </source>
</evidence>
<evidence type="ECO:0000313" key="3">
    <source>
        <dbReference type="Proteomes" id="UP000178254"/>
    </source>
</evidence>
<keyword evidence="1" id="KW-0472">Membrane</keyword>
<dbReference type="Proteomes" id="UP000178254">
    <property type="component" value="Unassembled WGS sequence"/>
</dbReference>
<feature type="transmembrane region" description="Helical" evidence="1">
    <location>
        <begin position="7"/>
        <end position="26"/>
    </location>
</feature>
<accession>A0A1F6PDY1</accession>
<reference evidence="2 3" key="1">
    <citation type="journal article" date="2016" name="Nat. Commun.">
        <title>Thousands of microbial genomes shed light on interconnected biogeochemical processes in an aquifer system.</title>
        <authorList>
            <person name="Anantharaman K."/>
            <person name="Brown C.T."/>
            <person name="Hug L.A."/>
            <person name="Sharon I."/>
            <person name="Castelle C.J."/>
            <person name="Probst A.J."/>
            <person name="Thomas B.C."/>
            <person name="Singh A."/>
            <person name="Wilkins M.J."/>
            <person name="Karaoz U."/>
            <person name="Brodie E.L."/>
            <person name="Williams K.H."/>
            <person name="Hubbard S.S."/>
            <person name="Banfield J.F."/>
        </authorList>
    </citation>
    <scope>NUCLEOTIDE SEQUENCE [LARGE SCALE GENOMIC DNA]</scope>
</reference>
<protein>
    <recommendedName>
        <fullName evidence="4">DUF4012 domain-containing protein</fullName>
    </recommendedName>
</protein>
<gene>
    <name evidence="2" type="ORF">A2538_01025</name>
</gene>
<evidence type="ECO:0000313" key="2">
    <source>
        <dbReference type="EMBL" id="OGH94372.1"/>
    </source>
</evidence>
<comment type="caution">
    <text evidence="2">The sequence shown here is derived from an EMBL/GenBank/DDBJ whole genome shotgun (WGS) entry which is preliminary data.</text>
</comment>
<dbReference type="InterPro" id="IPR025101">
    <property type="entry name" value="DUF4012"/>
</dbReference>